<keyword evidence="8" id="KW-1185">Reference proteome</keyword>
<evidence type="ECO:0000256" key="5">
    <source>
        <dbReference type="SAM" id="SignalP"/>
    </source>
</evidence>
<gene>
    <name evidence="7" type="ORF">SAMN05421546_1912</name>
</gene>
<name>A0A1N6VY09_9GAMM</name>
<dbReference type="GO" id="GO:0005975">
    <property type="term" value="P:carbohydrate metabolic process"/>
    <property type="evidence" value="ECO:0007669"/>
    <property type="project" value="InterPro"/>
</dbReference>
<evidence type="ECO:0000256" key="4">
    <source>
        <dbReference type="SAM" id="MobiDB-lite"/>
    </source>
</evidence>
<dbReference type="InterPro" id="IPR019248">
    <property type="entry name" value="Glucodextran_C"/>
</dbReference>
<accession>A0A1N6VY09</accession>
<feature type="domain" description="Glycosyl hydrolase family 13 catalytic" evidence="6">
    <location>
        <begin position="60"/>
        <end position="458"/>
    </location>
</feature>
<keyword evidence="3 5" id="KW-0732">Signal</keyword>
<dbReference type="AlphaFoldDB" id="A0A1N6VY09"/>
<sequence length="875" mass="96545">MWSDAIRADTGTPLMPQRNNHQRKRWLHATAWLLASSPLLAVATPPPAPPRDWRDEIIYFVMTDRFADGDAGNNDQGTGEYDPADEAKYNGGDLVGLRRHLDYIQQLGATALWITPPVLNQWWHAGSRYGGYHGYWASDFSRIDPHLGTVADYQALADDLHARDMKLVQDVVVNHVGNWLQYGSEWRASDPARSASLEVDGQGALAPSQAPFDANDPRDARQRELGIYHWTPSVRDFRDRHQSENWQLSGLDDLNTENPLVRRALRESYGRWIRDIGVDAFRVDTAIHVPAGFFEDFMYSEDPEAPGMAKVAASRGIPDFLAFGEGFTIDRPYDNAGAKLLETYAGPRGLHSMINFPLYGTLGDVFARGHATAELAWRIDDMMRTHGDPWRMPTFIDNHDVDRFLAGSDVTGQRQALFAMLSLPGIPVIYYGTEQAMHERRPAMFANGQGAGGRDHWDAASQGYRWLREAIAIRRTHPALRRAHPRLLASNAAGPGGIAWRMESDEEDLVVLLNTATHPALLDASMLPKDKHLQPFYSIRADQDPDALRFVEQQVWLPPRSGFLARVERGRGDTRRAGAPSIDALPANPLRGDTQVGGQAIPGDCVQLVVDGAAAGDCALADDGGRWAARLNVSEMIDPSITHRLTVWVPKTGAIASAQTFKVQREWRLAGELRDPANDDQGLDGRYRYPTGDGWPGHHPADLLGVRAFTSGGALKIELSMQEISTTWNPANGFDHVAFDVYIDLPGNQSEGQSLMPRQHARLPDDMRWDVHARVGGWSNAAFRATGSSAVQDGEALTRAPRIEVDADARTITLTFDAGMLGGYPDLAGSRLHVTTWDMDGEYRPLQPEAGANAFGGGDATSPRIMDAVGPLLLR</sequence>
<dbReference type="Pfam" id="PF09985">
    <property type="entry name" value="Glucodextran_C"/>
    <property type="match status" value="1"/>
</dbReference>
<dbReference type="EMBL" id="FTLW01000004">
    <property type="protein sequence ID" value="SIQ82724.1"/>
    <property type="molecule type" value="Genomic_DNA"/>
</dbReference>
<feature type="region of interest" description="Disordered" evidence="4">
    <location>
        <begin position="1"/>
        <end position="20"/>
    </location>
</feature>
<comment type="cofactor">
    <cofactor evidence="1">
        <name>Ca(2+)</name>
        <dbReference type="ChEBI" id="CHEBI:29108"/>
    </cofactor>
</comment>
<dbReference type="InterPro" id="IPR017853">
    <property type="entry name" value="GH"/>
</dbReference>
<dbReference type="InterPro" id="IPR006047">
    <property type="entry name" value="GH13_cat_dom"/>
</dbReference>
<reference evidence="8" key="1">
    <citation type="submission" date="2017-01" db="EMBL/GenBank/DDBJ databases">
        <authorList>
            <person name="Varghese N."/>
            <person name="Submissions S."/>
        </authorList>
    </citation>
    <scope>NUCLEOTIDE SEQUENCE [LARGE SCALE GENOMIC DNA]</scope>
    <source>
        <strain evidence="8">UM1</strain>
    </source>
</reference>
<evidence type="ECO:0000256" key="3">
    <source>
        <dbReference type="ARBA" id="ARBA00022729"/>
    </source>
</evidence>
<dbReference type="GO" id="GO:0016798">
    <property type="term" value="F:hydrolase activity, acting on glycosyl bonds"/>
    <property type="evidence" value="ECO:0007669"/>
    <property type="project" value="UniProtKB-KW"/>
</dbReference>
<proteinExistence type="predicted"/>
<keyword evidence="2" id="KW-0479">Metal-binding</keyword>
<keyword evidence="7" id="KW-0378">Hydrolase</keyword>
<dbReference type="SUPFAM" id="SSF51445">
    <property type="entry name" value="(Trans)glycosidases"/>
    <property type="match status" value="1"/>
</dbReference>
<dbReference type="Pfam" id="PF00128">
    <property type="entry name" value="Alpha-amylase"/>
    <property type="match status" value="1"/>
</dbReference>
<keyword evidence="7" id="KW-0326">Glycosidase</keyword>
<protein>
    <submittedName>
        <fullName evidence="7">Glycosidase</fullName>
    </submittedName>
</protein>
<dbReference type="SUPFAM" id="SSF49344">
    <property type="entry name" value="CBD9-like"/>
    <property type="match status" value="1"/>
</dbReference>
<dbReference type="OrthoDB" id="9805159at2"/>
<dbReference type="Proteomes" id="UP000241788">
    <property type="component" value="Unassembled WGS sequence"/>
</dbReference>
<dbReference type="Gene3D" id="2.60.40.1190">
    <property type="match status" value="1"/>
</dbReference>
<evidence type="ECO:0000259" key="6">
    <source>
        <dbReference type="SMART" id="SM00642"/>
    </source>
</evidence>
<dbReference type="Gene3D" id="3.20.20.80">
    <property type="entry name" value="Glycosidases"/>
    <property type="match status" value="1"/>
</dbReference>
<dbReference type="GO" id="GO:0046872">
    <property type="term" value="F:metal ion binding"/>
    <property type="evidence" value="ECO:0007669"/>
    <property type="project" value="UniProtKB-KW"/>
</dbReference>
<evidence type="ECO:0000313" key="8">
    <source>
        <dbReference type="Proteomes" id="UP000241788"/>
    </source>
</evidence>
<dbReference type="PANTHER" id="PTHR10357:SF215">
    <property type="entry name" value="ALPHA-AMYLASE 1"/>
    <property type="match status" value="1"/>
</dbReference>
<dbReference type="SMART" id="SM00642">
    <property type="entry name" value="Aamy"/>
    <property type="match status" value="1"/>
</dbReference>
<evidence type="ECO:0000256" key="2">
    <source>
        <dbReference type="ARBA" id="ARBA00022723"/>
    </source>
</evidence>
<dbReference type="STRING" id="1604334.SAMN05421546_1912"/>
<organism evidence="7 8">
    <name type="scientific">Solilutibacter tolerans</name>
    <dbReference type="NCBI Taxonomy" id="1604334"/>
    <lineage>
        <taxon>Bacteria</taxon>
        <taxon>Pseudomonadati</taxon>
        <taxon>Pseudomonadota</taxon>
        <taxon>Gammaproteobacteria</taxon>
        <taxon>Lysobacterales</taxon>
        <taxon>Lysobacteraceae</taxon>
        <taxon>Solilutibacter</taxon>
    </lineage>
</organism>
<evidence type="ECO:0000313" key="7">
    <source>
        <dbReference type="EMBL" id="SIQ82724.1"/>
    </source>
</evidence>
<dbReference type="PANTHER" id="PTHR10357">
    <property type="entry name" value="ALPHA-AMYLASE FAMILY MEMBER"/>
    <property type="match status" value="1"/>
</dbReference>
<feature type="signal peptide" evidence="5">
    <location>
        <begin position="1"/>
        <end position="41"/>
    </location>
</feature>
<evidence type="ECO:0000256" key="1">
    <source>
        <dbReference type="ARBA" id="ARBA00001913"/>
    </source>
</evidence>
<feature type="chain" id="PRO_5012636492" evidence="5">
    <location>
        <begin position="42"/>
        <end position="875"/>
    </location>
</feature>